<organism evidence="1 2">
    <name type="scientific">Xylaria curta</name>
    <dbReference type="NCBI Taxonomy" id="42375"/>
    <lineage>
        <taxon>Eukaryota</taxon>
        <taxon>Fungi</taxon>
        <taxon>Dikarya</taxon>
        <taxon>Ascomycota</taxon>
        <taxon>Pezizomycotina</taxon>
        <taxon>Sordariomycetes</taxon>
        <taxon>Xylariomycetidae</taxon>
        <taxon>Xylariales</taxon>
        <taxon>Xylariaceae</taxon>
        <taxon>Xylaria</taxon>
    </lineage>
</organism>
<accession>A0ACC1PA29</accession>
<name>A0ACC1PA29_9PEZI</name>
<evidence type="ECO:0000313" key="2">
    <source>
        <dbReference type="Proteomes" id="UP001143856"/>
    </source>
</evidence>
<dbReference type="EMBL" id="JAPDGR010000627">
    <property type="protein sequence ID" value="KAJ2988608.1"/>
    <property type="molecule type" value="Genomic_DNA"/>
</dbReference>
<keyword evidence="2" id="KW-1185">Reference proteome</keyword>
<proteinExistence type="predicted"/>
<protein>
    <submittedName>
        <fullName evidence="1">Uncharacterized protein</fullName>
    </submittedName>
</protein>
<comment type="caution">
    <text evidence="1">The sequence shown here is derived from an EMBL/GenBank/DDBJ whole genome shotgun (WGS) entry which is preliminary data.</text>
</comment>
<dbReference type="Proteomes" id="UP001143856">
    <property type="component" value="Unassembled WGS sequence"/>
</dbReference>
<evidence type="ECO:0000313" key="1">
    <source>
        <dbReference type="EMBL" id="KAJ2988608.1"/>
    </source>
</evidence>
<reference evidence="1" key="1">
    <citation type="submission" date="2022-10" db="EMBL/GenBank/DDBJ databases">
        <title>Genome Sequence of Xylaria curta.</title>
        <authorList>
            <person name="Buettner E."/>
        </authorList>
    </citation>
    <scope>NUCLEOTIDE SEQUENCE</scope>
    <source>
        <strain evidence="1">Babe10</strain>
    </source>
</reference>
<sequence>MSSANKVLELALAKFRGEQPPDLFGKFQQTQLRDLQKQILSIQASQDHRKSMVDFPRIRSFITAFEAFAETFPLTSEQAACIWGPVVKDDIKAIDEILQSYRELGTRIPSTKPYASLVTEKPEVSICLAFMYQDLLQFQECLLKLFAGHDWKLTFHTSWKYYHGGSFRALLDSFDHHRKTLEDILRAHHYQKTIDHHQISSDMHRQFNNYLQGYQDDRQYIETHILRYEEDRKVLLDNAKKQEAERKEKMFEQFSRTRKEYPGTTDWIVKNDNVENWMHEENSTTSILFITGKKGAGKTILASRIIDHCIEHHTSFKASFFYCREDDPNQNNCLSVYKSLLIQMLVNHRELLPACDEKRLKGNEILNDDAPAQALIRLFCNADMNQFIIIDGVDEIEPAQRKPLLKFFADIVDKCDGYKPGKVRVLFLSHDLPDYKNLKCLESATFMQLDPNTTQKDIEMFVSKKAEELKQELGLEDQDLQHIKKLTVARSDGMFLFASLAMENLLMQPTVEDVIRELRPEVFPNDLHKAYCNIIDRLYRNLGPNQWLMAKKIFGWLACAKRPLNWHEIQAALSMVIDKNDASVSFHYYNKSLRHDIRKICGSLVQRLGNRIMFVHSTAKLYIVGTDHLNTEIIECDFTTTCLRYLCSPLFRSDLTDVQREGSTREGCYSFQDYALAKWGHHLDAVIKAGPGLPPDYLADLSQAMSQFVQVYGNELSILEDAEEKILRAKEECRAFSNYNFFETLVKIWAHLSHQQRAHIKERNKLSLPSLAASLKKNRATIESLSDQKQLGELYGDYVFKCDRLTCDYFYEGFSDKAARDNHLRRHDRPFHCPVPGCLTSKIGFLTSKDLAKHSREVHSDDASAPTFIQLPRELVEDARFSCPDCGKNFTRKANRDAHSRHGTTVLVHEMTTPLDHCLNEMTDSMRPTWNEDKETKFDTYTRCERVDFQPLLGHDRESGFYILHHSQVSYSRSLAGRCALCTLISSQLGRSKLEDNVCNQLSAFMVLKRRWPSASNTITSVKIPPVAIHSQLGFGTLAVIDALPKKYQVPGSVKTGRLNRKRKRGQSEATGPSKAAGNEQDDDSEETPSHQILFHHTGSHENMTLAGHWIKDCIGNHDMCASGSSRPKASFAPTRLVDAQDPTRPFLRTADNTGKEYIALSYVWGNGERFVTSRANFKDHQDRIPPESAPNTFIDALQVTRELGYRYIWIDALCIIQDDGDDLEHELSNMGNIYRHAAFTVFAEGAPDVSAGLFQQRDPHLYRPCTVGVTMATKEGVVSENLTLGTIVTGPNYLKGRGWVLQEEVLSSRCLYFGKQISWQCVVSEASEARPAPRPRKTPLSHGRETPEDKLTLWLYAPEKMGDASRDIRWNQYDAWYSVMEEYSVKNLSVATDHLRALSGLADLFQRAHQATYVAGLWREDLKLGLTWYVAINDTRPVSEAGIQKPSWSWVSVGMVRLKFRSWRAFSTHEISESAEILDASCTPIHQSNPTGNVLGGSLRLRTRVKKLRLRWSEAYAKNRTEFSYGSYSGTEANTMTRGEHPRFPARIFNPESNHFVGEAALDRPMRTRPETGAGDMEVWCALLHAQKTSNSLQFTAIVLESTTDPTGYNRLGLLFSNDQHAKDLSFSDWDMKQIDIL</sequence>
<gene>
    <name evidence="1" type="ORF">NUW58_g3882</name>
</gene>